<protein>
    <submittedName>
        <fullName evidence="2">Uncharacterized protein</fullName>
    </submittedName>
</protein>
<dbReference type="Proteomes" id="UP000322873">
    <property type="component" value="Unassembled WGS sequence"/>
</dbReference>
<dbReference type="AlphaFoldDB" id="A0A5M9K9A6"/>
<gene>
    <name evidence="2" type="ORF">EYC84_004619</name>
</gene>
<evidence type="ECO:0000256" key="1">
    <source>
        <dbReference type="SAM" id="MobiDB-lite"/>
    </source>
</evidence>
<feature type="compositionally biased region" description="Basic residues" evidence="1">
    <location>
        <begin position="148"/>
        <end position="161"/>
    </location>
</feature>
<comment type="caution">
    <text evidence="2">The sequence shown here is derived from an EMBL/GenBank/DDBJ whole genome shotgun (WGS) entry which is preliminary data.</text>
</comment>
<evidence type="ECO:0000313" key="2">
    <source>
        <dbReference type="EMBL" id="KAA8575465.1"/>
    </source>
</evidence>
<keyword evidence="3" id="KW-1185">Reference proteome</keyword>
<sequence>MKNVTPISVIFRSTPNPTITHRPAPLTSIAHCSPAPRLRTARPSLPSNAPRSSPCINTTRGFNKYMARTPSNLPTHLPTTTLAKDKPPAPPAPEPTKTTPVSHLVNTNPRSRPSPAFAKPNNKSNAPPFEFHKASTQVHVPLPPSNHPRPHAAQHHLHLHLHQPTTAPSPAPQSADSQPNDKPAPHHAEAAPSTVHLRAMTVSQETKPTRASHPRIKKSSIDNSTVRFAPLPVRIPCRESLPTYIFITP</sequence>
<accession>A0A5M9K9A6</accession>
<proteinExistence type="predicted"/>
<organism evidence="2 3">
    <name type="scientific">Monilinia fructicola</name>
    <name type="common">Brown rot fungus</name>
    <name type="synonym">Ciboria fructicola</name>
    <dbReference type="NCBI Taxonomy" id="38448"/>
    <lineage>
        <taxon>Eukaryota</taxon>
        <taxon>Fungi</taxon>
        <taxon>Dikarya</taxon>
        <taxon>Ascomycota</taxon>
        <taxon>Pezizomycotina</taxon>
        <taxon>Leotiomycetes</taxon>
        <taxon>Helotiales</taxon>
        <taxon>Sclerotiniaceae</taxon>
        <taxon>Monilinia</taxon>
    </lineage>
</organism>
<evidence type="ECO:0000313" key="3">
    <source>
        <dbReference type="Proteomes" id="UP000322873"/>
    </source>
</evidence>
<reference evidence="2 3" key="1">
    <citation type="submission" date="2019-06" db="EMBL/GenBank/DDBJ databases">
        <title>Genome Sequence of the Brown Rot Fungal Pathogen Monilinia fructicola.</title>
        <authorList>
            <person name="De Miccolis Angelini R.M."/>
            <person name="Landi L."/>
            <person name="Abate D."/>
            <person name="Pollastro S."/>
            <person name="Romanazzi G."/>
            <person name="Faretra F."/>
        </authorList>
    </citation>
    <scope>NUCLEOTIDE SEQUENCE [LARGE SCALE GENOMIC DNA]</scope>
    <source>
        <strain evidence="2 3">Mfrc123</strain>
    </source>
</reference>
<dbReference type="EMBL" id="VICG01000002">
    <property type="protein sequence ID" value="KAA8575465.1"/>
    <property type="molecule type" value="Genomic_DNA"/>
</dbReference>
<feature type="region of interest" description="Disordered" evidence="1">
    <location>
        <begin position="69"/>
        <end position="196"/>
    </location>
</feature>
<feature type="compositionally biased region" description="Low complexity" evidence="1">
    <location>
        <begin position="162"/>
        <end position="178"/>
    </location>
</feature>
<name>A0A5M9K9A6_MONFR</name>